<reference evidence="1 2" key="1">
    <citation type="submission" date="2024-01" db="EMBL/GenBank/DDBJ databases">
        <authorList>
            <person name="Allen C."/>
            <person name="Tagirdzhanova G."/>
        </authorList>
    </citation>
    <scope>NUCLEOTIDE SEQUENCE [LARGE SCALE GENOMIC DNA]</scope>
    <source>
        <strain evidence="1 2">CBS 573.63</strain>
    </source>
</reference>
<name>A0ABP0E885_9PEZI</name>
<feature type="non-terminal residue" evidence="1">
    <location>
        <position position="1"/>
    </location>
</feature>
<accession>A0ABP0E885</accession>
<organism evidence="1 2">
    <name type="scientific">Sporothrix epigloea</name>
    <dbReference type="NCBI Taxonomy" id="1892477"/>
    <lineage>
        <taxon>Eukaryota</taxon>
        <taxon>Fungi</taxon>
        <taxon>Dikarya</taxon>
        <taxon>Ascomycota</taxon>
        <taxon>Pezizomycotina</taxon>
        <taxon>Sordariomycetes</taxon>
        <taxon>Sordariomycetidae</taxon>
        <taxon>Ophiostomatales</taxon>
        <taxon>Ophiostomataceae</taxon>
        <taxon>Sporothrix</taxon>
    </lineage>
</organism>
<sequence>RLRNTDCKKKASLGDTSLWMHIYQVPDLFFGQSSFGGAVMHYALVTNPRYLYYDRRQSTMIDPTSPDTLMNTVLAIDIDVDNARPPALMSQPNVGPLRDVKKRCLENIGPGENSGISARSANVNDFLDRQPFIFFQIGALHCCTAEEWMRSDTEYADEEYEPEFEETGYGVVVRLDNDGYLTGGVYIVYSFQEEAPERVSNDPTKPVFSQEREWQDSEGNELPHIRRLYPGCDQKFFLAKIADNLEDLKEDGQFDIQVISEVRQTVVLAKKVGDMQKIIPDWIEVSLGENKRSHRGSQENIDE</sequence>
<protein>
    <submittedName>
        <fullName evidence="1">Uncharacterized protein</fullName>
    </submittedName>
</protein>
<keyword evidence="2" id="KW-1185">Reference proteome</keyword>
<evidence type="ECO:0000313" key="2">
    <source>
        <dbReference type="Proteomes" id="UP001642501"/>
    </source>
</evidence>
<evidence type="ECO:0000313" key="1">
    <source>
        <dbReference type="EMBL" id="CAK7275652.1"/>
    </source>
</evidence>
<proteinExistence type="predicted"/>
<dbReference type="EMBL" id="CAWUOM010000366">
    <property type="protein sequence ID" value="CAK7275652.1"/>
    <property type="molecule type" value="Genomic_DNA"/>
</dbReference>
<dbReference type="Proteomes" id="UP001642501">
    <property type="component" value="Unassembled WGS sequence"/>
</dbReference>
<gene>
    <name evidence="1" type="ORF">SEPCBS57363_006817</name>
</gene>
<comment type="caution">
    <text evidence="1">The sequence shown here is derived from an EMBL/GenBank/DDBJ whole genome shotgun (WGS) entry which is preliminary data.</text>
</comment>